<evidence type="ECO:0000313" key="3">
    <source>
        <dbReference type="Proteomes" id="UP000190675"/>
    </source>
</evidence>
<proteinExistence type="predicted"/>
<dbReference type="Gene3D" id="3.50.30.10">
    <property type="entry name" value="Phosphohistidine domain"/>
    <property type="match status" value="1"/>
</dbReference>
<dbReference type="Proteomes" id="UP000190675">
    <property type="component" value="Chromosome I"/>
</dbReference>
<dbReference type="InterPro" id="IPR008279">
    <property type="entry name" value="PEP-util_enz_mobile_dom"/>
</dbReference>
<accession>A0A1M5SLM5</accession>
<dbReference type="EMBL" id="LT670818">
    <property type="protein sequence ID" value="SHH39310.1"/>
    <property type="molecule type" value="Genomic_DNA"/>
</dbReference>
<feature type="domain" description="PEP-utilising enzyme mobile" evidence="1">
    <location>
        <begin position="171"/>
        <end position="221"/>
    </location>
</feature>
<name>A0A1M5SLM5_9BRAD</name>
<reference evidence="2 3" key="1">
    <citation type="submission" date="2016-11" db="EMBL/GenBank/DDBJ databases">
        <authorList>
            <person name="Jaros S."/>
            <person name="Januszkiewicz K."/>
            <person name="Wedrychowicz H."/>
        </authorList>
    </citation>
    <scope>NUCLEOTIDE SEQUENCE [LARGE SCALE GENOMIC DNA]</scope>
    <source>
        <strain evidence="2 3">GAS242</strain>
    </source>
</reference>
<dbReference type="AlphaFoldDB" id="A0A1M5SLM5"/>
<protein>
    <submittedName>
        <fullName evidence="2">PEP-utilising enzyme, mobile domain</fullName>
    </submittedName>
</protein>
<organism evidence="2 3">
    <name type="scientific">Bradyrhizobium erythrophlei</name>
    <dbReference type="NCBI Taxonomy" id="1437360"/>
    <lineage>
        <taxon>Bacteria</taxon>
        <taxon>Pseudomonadati</taxon>
        <taxon>Pseudomonadota</taxon>
        <taxon>Alphaproteobacteria</taxon>
        <taxon>Hyphomicrobiales</taxon>
        <taxon>Nitrobacteraceae</taxon>
        <taxon>Bradyrhizobium</taxon>
    </lineage>
</organism>
<dbReference type="OrthoDB" id="9765468at2"/>
<dbReference type="Pfam" id="PF00391">
    <property type="entry name" value="PEP-utilizers"/>
    <property type="match status" value="1"/>
</dbReference>
<dbReference type="GO" id="GO:0016772">
    <property type="term" value="F:transferase activity, transferring phosphorus-containing groups"/>
    <property type="evidence" value="ECO:0007669"/>
    <property type="project" value="InterPro"/>
</dbReference>
<evidence type="ECO:0000259" key="1">
    <source>
        <dbReference type="Pfam" id="PF00391"/>
    </source>
</evidence>
<evidence type="ECO:0000313" key="2">
    <source>
        <dbReference type="EMBL" id="SHH39310.1"/>
    </source>
</evidence>
<dbReference type="SUPFAM" id="SSF52009">
    <property type="entry name" value="Phosphohistidine domain"/>
    <property type="match status" value="1"/>
</dbReference>
<sequence>MARLYVDSDKFGYQAASPTVEAFHSAIKDIVRSKLAKSGGNWDSFVFDKSYDLITADDMRSVEKLLLVAGHKFDWSAAISPLERPDIYKPAAGTSDADLKTFSFEHADAKTAPADKNGRELRGIGDNVAKFPKNAVGIAHYIRSPDQVLKYLTEGVPVDAIAVIDDSGGTLTAPILEHFKGVICAGGSTRSHLGILTREYGVPCLMNAKISGIRNGDTVEIEVTAAAKTAEAYQKGVEMTANIWRLESA</sequence>
<dbReference type="InterPro" id="IPR036637">
    <property type="entry name" value="Phosphohistidine_dom_sf"/>
</dbReference>
<gene>
    <name evidence="2" type="ORF">SAMN05444169_7213</name>
</gene>
<dbReference type="RefSeq" id="WP_079570313.1">
    <property type="nucleotide sequence ID" value="NZ_LT670818.1"/>
</dbReference>